<dbReference type="Proteomes" id="UP001215280">
    <property type="component" value="Unassembled WGS sequence"/>
</dbReference>
<sequence>MPALRAIPAQLEAIQKEMTAIRGQLAMPPSFAPLSFGGAPATSGITNTTFTPAAPISAPVTTMGDGGHPTGFDHGVGTQMMRPLKRPRTEETRQSSDVIYGPVGEPSPGITAQSMAKAAVDLVTPKADHFKDRYNLATSDVKTVQFLPARRDMLSVRFKSIEKARNFISLVGRYPPIPGQVASFREEVSVENESDGALESILRGPARSSR</sequence>
<dbReference type="EMBL" id="JARJLG010000202">
    <property type="protein sequence ID" value="KAJ7728843.1"/>
    <property type="molecule type" value="Genomic_DNA"/>
</dbReference>
<accession>A0AAD7HUT2</accession>
<comment type="caution">
    <text evidence="2">The sequence shown here is derived from an EMBL/GenBank/DDBJ whole genome shotgun (WGS) entry which is preliminary data.</text>
</comment>
<evidence type="ECO:0000313" key="2">
    <source>
        <dbReference type="EMBL" id="KAJ7728843.1"/>
    </source>
</evidence>
<name>A0AAD7HUT2_9AGAR</name>
<reference evidence="2" key="1">
    <citation type="submission" date="2023-03" db="EMBL/GenBank/DDBJ databases">
        <title>Massive genome expansion in bonnet fungi (Mycena s.s.) driven by repeated elements and novel gene families across ecological guilds.</title>
        <authorList>
            <consortium name="Lawrence Berkeley National Laboratory"/>
            <person name="Harder C.B."/>
            <person name="Miyauchi S."/>
            <person name="Viragh M."/>
            <person name="Kuo A."/>
            <person name="Thoen E."/>
            <person name="Andreopoulos B."/>
            <person name="Lu D."/>
            <person name="Skrede I."/>
            <person name="Drula E."/>
            <person name="Henrissat B."/>
            <person name="Morin E."/>
            <person name="Kohler A."/>
            <person name="Barry K."/>
            <person name="LaButti K."/>
            <person name="Morin E."/>
            <person name="Salamov A."/>
            <person name="Lipzen A."/>
            <person name="Mereny Z."/>
            <person name="Hegedus B."/>
            <person name="Baldrian P."/>
            <person name="Stursova M."/>
            <person name="Weitz H."/>
            <person name="Taylor A."/>
            <person name="Grigoriev I.V."/>
            <person name="Nagy L.G."/>
            <person name="Martin F."/>
            <person name="Kauserud H."/>
        </authorList>
    </citation>
    <scope>NUCLEOTIDE SEQUENCE</scope>
    <source>
        <strain evidence="2">CBHHK188m</strain>
    </source>
</reference>
<keyword evidence="3" id="KW-1185">Reference proteome</keyword>
<organism evidence="2 3">
    <name type="scientific">Mycena maculata</name>
    <dbReference type="NCBI Taxonomy" id="230809"/>
    <lineage>
        <taxon>Eukaryota</taxon>
        <taxon>Fungi</taxon>
        <taxon>Dikarya</taxon>
        <taxon>Basidiomycota</taxon>
        <taxon>Agaricomycotina</taxon>
        <taxon>Agaricomycetes</taxon>
        <taxon>Agaricomycetidae</taxon>
        <taxon>Agaricales</taxon>
        <taxon>Marasmiineae</taxon>
        <taxon>Mycenaceae</taxon>
        <taxon>Mycena</taxon>
    </lineage>
</organism>
<feature type="region of interest" description="Disordered" evidence="1">
    <location>
        <begin position="86"/>
        <end position="105"/>
    </location>
</feature>
<protein>
    <submittedName>
        <fullName evidence="2">Uncharacterized protein</fullName>
    </submittedName>
</protein>
<evidence type="ECO:0000313" key="3">
    <source>
        <dbReference type="Proteomes" id="UP001215280"/>
    </source>
</evidence>
<dbReference type="AlphaFoldDB" id="A0AAD7HUT2"/>
<gene>
    <name evidence="2" type="ORF">DFH07DRAFT_220900</name>
</gene>
<proteinExistence type="predicted"/>
<evidence type="ECO:0000256" key="1">
    <source>
        <dbReference type="SAM" id="MobiDB-lite"/>
    </source>
</evidence>